<evidence type="ECO:0000313" key="1">
    <source>
        <dbReference type="EMBL" id="MBB6091675.1"/>
    </source>
</evidence>
<accession>A0A841HHX8</accession>
<dbReference type="AlphaFoldDB" id="A0A841HHX8"/>
<dbReference type="RefSeq" id="WP_184329462.1">
    <property type="nucleotide sequence ID" value="NZ_JACHHZ010000001.1"/>
</dbReference>
<organism evidence="1 2">
    <name type="scientific">Povalibacter uvarum</name>
    <dbReference type="NCBI Taxonomy" id="732238"/>
    <lineage>
        <taxon>Bacteria</taxon>
        <taxon>Pseudomonadati</taxon>
        <taxon>Pseudomonadota</taxon>
        <taxon>Gammaproteobacteria</taxon>
        <taxon>Steroidobacterales</taxon>
        <taxon>Steroidobacteraceae</taxon>
        <taxon>Povalibacter</taxon>
    </lineage>
</organism>
<name>A0A841HHX8_9GAMM</name>
<evidence type="ECO:0000313" key="2">
    <source>
        <dbReference type="Proteomes" id="UP000588068"/>
    </source>
</evidence>
<proteinExistence type="predicted"/>
<dbReference type="EMBL" id="JACHHZ010000001">
    <property type="protein sequence ID" value="MBB6091675.1"/>
    <property type="molecule type" value="Genomic_DNA"/>
</dbReference>
<protein>
    <submittedName>
        <fullName evidence="1">Uncharacterized protein</fullName>
    </submittedName>
</protein>
<comment type="caution">
    <text evidence="1">The sequence shown here is derived from an EMBL/GenBank/DDBJ whole genome shotgun (WGS) entry which is preliminary data.</text>
</comment>
<dbReference type="Proteomes" id="UP000588068">
    <property type="component" value="Unassembled WGS sequence"/>
</dbReference>
<sequence length="729" mass="75199">MTGLHSMETGRLIGLLGTLGLAALLTGCGGSGGKPPPSPPPTLTLTASPGSIVTGLTSTLTWATTDSTGCTASQGWTGSRGASGTEVVGPLTATTTYTLVCNGTSGSVSRSVTVTVTPPVAPTVTLTATPSSILPGESTELEWSSADATECTASEGWTGTRPTFGIEQVGPLATTTSFTLACTGPGGTTTQTIPVAVGAAVVVSGLIEFERVPFNAAAGQGLDIDAPVVQPARQIVVEAVNPNTGARFGQATTTDDNGNYSLVVPENTNMVIRARAEMVKAAAVPTWLIRVLNNTNDNALYVMDGAEFNSGTASSTRDLRALTGWNGTSYVNADRAAAPFAILDTVYSAVQLIANADGATEFPPLDIYWSPTNRPTVTTFCTRDGQIGTTFYTNGANALDAGNCTPSIELPGGIYVLGDYANGNGDTDEFDQHVIAHEFGHYVEDNFSRSDSIGGEHVSGDHLDMRVAFGEGWGNAYSGMVLDDPLYRDSFSGVDVDGGFDLETDTATDEGWFSEASVGEILWDLFDPGNDDPLALGFAPIYSVMTGEQAGTEALTSIFSFAAALKSDRPADAAAINALLAGESISNSDAFGNNETDADGSPSAIPLYIPVTLNTPVTQAICSSATFGVGNNNNKLGNRRYLRLTLANPSVVTIVATGFAAGAGTVAATDPDIYVFSGGLIETSLNVGATETLSQRPFAAGTYIIEVHDFDLAATSLQPRCMSVSVTGT</sequence>
<keyword evidence="2" id="KW-1185">Reference proteome</keyword>
<gene>
    <name evidence="1" type="ORF">HNQ60_000521</name>
</gene>
<reference evidence="1 2" key="1">
    <citation type="submission" date="2020-08" db="EMBL/GenBank/DDBJ databases">
        <title>Genomic Encyclopedia of Type Strains, Phase IV (KMG-IV): sequencing the most valuable type-strain genomes for metagenomic binning, comparative biology and taxonomic classification.</title>
        <authorList>
            <person name="Goeker M."/>
        </authorList>
    </citation>
    <scope>NUCLEOTIDE SEQUENCE [LARGE SCALE GENOMIC DNA]</scope>
    <source>
        <strain evidence="1 2">DSM 26723</strain>
    </source>
</reference>